<dbReference type="AlphaFoldDB" id="A0A5C8J739"/>
<dbReference type="Proteomes" id="UP000321926">
    <property type="component" value="Unassembled WGS sequence"/>
</dbReference>
<accession>A0A5C8J739</accession>
<evidence type="ECO:0000313" key="1">
    <source>
        <dbReference type="EMBL" id="TXK31573.1"/>
    </source>
</evidence>
<dbReference type="Pfam" id="PF07723">
    <property type="entry name" value="LRR_2"/>
    <property type="match status" value="1"/>
</dbReference>
<proteinExistence type="predicted"/>
<dbReference type="InterPro" id="IPR013101">
    <property type="entry name" value="LRR_PRU1-like"/>
</dbReference>
<dbReference type="EMBL" id="VRTY01000099">
    <property type="protein sequence ID" value="TXK31573.1"/>
    <property type="molecule type" value="Genomic_DNA"/>
</dbReference>
<gene>
    <name evidence="1" type="ORF">FVR03_19740</name>
</gene>
<comment type="caution">
    <text evidence="1">The sequence shown here is derived from an EMBL/GenBank/DDBJ whole genome shotgun (WGS) entry which is preliminary data.</text>
</comment>
<sequence length="27" mass="3158">MQLLQSLTLSYTNYSNENSLQKLFSSF</sequence>
<keyword evidence="2" id="KW-1185">Reference proteome</keyword>
<reference evidence="1 2" key="1">
    <citation type="submission" date="2019-08" db="EMBL/GenBank/DDBJ databases">
        <authorList>
            <person name="Shi S."/>
        </authorList>
    </citation>
    <scope>NUCLEOTIDE SEQUENCE [LARGE SCALE GENOMIC DNA]</scope>
    <source>
        <strain evidence="1 2">GY10130</strain>
    </source>
</reference>
<organism evidence="1 2">
    <name type="scientific">Pontibacter qinzhouensis</name>
    <dbReference type="NCBI Taxonomy" id="2603253"/>
    <lineage>
        <taxon>Bacteria</taxon>
        <taxon>Pseudomonadati</taxon>
        <taxon>Bacteroidota</taxon>
        <taxon>Cytophagia</taxon>
        <taxon>Cytophagales</taxon>
        <taxon>Hymenobacteraceae</taxon>
        <taxon>Pontibacter</taxon>
    </lineage>
</organism>
<name>A0A5C8J739_9BACT</name>
<evidence type="ECO:0000313" key="2">
    <source>
        <dbReference type="Proteomes" id="UP000321926"/>
    </source>
</evidence>
<protein>
    <submittedName>
        <fullName evidence="1">Uncharacterized protein</fullName>
    </submittedName>
</protein>